<dbReference type="InterPro" id="IPR003170">
    <property type="entry name" value="MurB"/>
</dbReference>
<evidence type="ECO:0000256" key="4">
    <source>
        <dbReference type="ARBA" id="ARBA00004752"/>
    </source>
</evidence>
<dbReference type="Gene3D" id="3.90.78.10">
    <property type="entry name" value="UDP-N-acetylenolpyruvoylglucosamine reductase, C-terminal domain"/>
    <property type="match status" value="1"/>
</dbReference>
<dbReference type="GO" id="GO:0005829">
    <property type="term" value="C:cytosol"/>
    <property type="evidence" value="ECO:0007669"/>
    <property type="project" value="TreeGrafter"/>
</dbReference>
<keyword evidence="11 16" id="KW-0573">Peptidoglycan synthesis</keyword>
<dbReference type="EC" id="1.3.1.98" evidence="16"/>
<dbReference type="NCBIfam" id="TIGR00179">
    <property type="entry name" value="murB"/>
    <property type="match status" value="1"/>
</dbReference>
<keyword evidence="12 16" id="KW-0560">Oxidoreductase</keyword>
<reference evidence="18" key="2">
    <citation type="submission" date="2021-04" db="EMBL/GenBank/DDBJ databases">
        <authorList>
            <person name="Gilroy R."/>
        </authorList>
    </citation>
    <scope>NUCLEOTIDE SEQUENCE</scope>
    <source>
        <strain evidence="18">5790</strain>
    </source>
</reference>
<keyword evidence="8 16" id="KW-0274">FAD</keyword>
<dbReference type="GO" id="GO:0071949">
    <property type="term" value="F:FAD binding"/>
    <property type="evidence" value="ECO:0007669"/>
    <property type="project" value="InterPro"/>
</dbReference>
<evidence type="ECO:0000256" key="14">
    <source>
        <dbReference type="ARBA" id="ARBA00023316"/>
    </source>
</evidence>
<evidence type="ECO:0000256" key="8">
    <source>
        <dbReference type="ARBA" id="ARBA00022827"/>
    </source>
</evidence>
<evidence type="ECO:0000256" key="3">
    <source>
        <dbReference type="ARBA" id="ARBA00004496"/>
    </source>
</evidence>
<evidence type="ECO:0000256" key="15">
    <source>
        <dbReference type="ARBA" id="ARBA00048914"/>
    </source>
</evidence>
<evidence type="ECO:0000256" key="10">
    <source>
        <dbReference type="ARBA" id="ARBA00022960"/>
    </source>
</evidence>
<dbReference type="SUPFAM" id="SSF56194">
    <property type="entry name" value="Uridine diphospho-N-Acetylenolpyruvylglucosamine reductase, MurB, C-terminal domain"/>
    <property type="match status" value="1"/>
</dbReference>
<dbReference type="HAMAP" id="MF_00037">
    <property type="entry name" value="MurB"/>
    <property type="match status" value="1"/>
</dbReference>
<dbReference type="GO" id="GO:0008762">
    <property type="term" value="F:UDP-N-acetylmuramate dehydrogenase activity"/>
    <property type="evidence" value="ECO:0007669"/>
    <property type="project" value="UniProtKB-UniRule"/>
</dbReference>
<feature type="active site" description="Proton donor" evidence="16">
    <location>
        <position position="226"/>
    </location>
</feature>
<dbReference type="EMBL" id="DXIJ01000021">
    <property type="protein sequence ID" value="HIV85384.1"/>
    <property type="molecule type" value="Genomic_DNA"/>
</dbReference>
<dbReference type="GO" id="GO:0009252">
    <property type="term" value="P:peptidoglycan biosynthetic process"/>
    <property type="evidence" value="ECO:0007669"/>
    <property type="project" value="UniProtKB-UniRule"/>
</dbReference>
<dbReference type="Pfam" id="PF01565">
    <property type="entry name" value="FAD_binding_4"/>
    <property type="match status" value="1"/>
</dbReference>
<proteinExistence type="inferred from homology"/>
<name>A0A9D1TLR3_9FIRM</name>
<dbReference type="GO" id="GO:0008360">
    <property type="term" value="P:regulation of cell shape"/>
    <property type="evidence" value="ECO:0007669"/>
    <property type="project" value="UniProtKB-KW"/>
</dbReference>
<evidence type="ECO:0000256" key="2">
    <source>
        <dbReference type="ARBA" id="ARBA00003921"/>
    </source>
</evidence>
<evidence type="ECO:0000259" key="17">
    <source>
        <dbReference type="PROSITE" id="PS51387"/>
    </source>
</evidence>
<comment type="subcellular location">
    <subcellularLocation>
        <location evidence="3 16">Cytoplasm</location>
    </subcellularLocation>
</comment>
<comment type="similarity">
    <text evidence="16">Belongs to the MurB family.</text>
</comment>
<dbReference type="GO" id="GO:0071555">
    <property type="term" value="P:cell wall organization"/>
    <property type="evidence" value="ECO:0007669"/>
    <property type="project" value="UniProtKB-KW"/>
</dbReference>
<dbReference type="InterPro" id="IPR036635">
    <property type="entry name" value="MurB_C_sf"/>
</dbReference>
<dbReference type="PANTHER" id="PTHR21071:SF4">
    <property type="entry name" value="UDP-N-ACETYLENOLPYRUVOYLGLUCOSAMINE REDUCTASE"/>
    <property type="match status" value="1"/>
</dbReference>
<dbReference type="PROSITE" id="PS51387">
    <property type="entry name" value="FAD_PCMH"/>
    <property type="match status" value="1"/>
</dbReference>
<gene>
    <name evidence="16 18" type="primary">murB</name>
    <name evidence="18" type="ORF">H9900_01075</name>
</gene>
<dbReference type="InterPro" id="IPR016167">
    <property type="entry name" value="FAD-bd_PCMH_sub1"/>
</dbReference>
<comment type="catalytic activity">
    <reaction evidence="15 16">
        <text>UDP-N-acetyl-alpha-D-muramate + NADP(+) = UDP-N-acetyl-3-O-(1-carboxyvinyl)-alpha-D-glucosamine + NADPH + H(+)</text>
        <dbReference type="Rhea" id="RHEA:12248"/>
        <dbReference type="ChEBI" id="CHEBI:15378"/>
        <dbReference type="ChEBI" id="CHEBI:57783"/>
        <dbReference type="ChEBI" id="CHEBI:58349"/>
        <dbReference type="ChEBI" id="CHEBI:68483"/>
        <dbReference type="ChEBI" id="CHEBI:70757"/>
        <dbReference type="EC" id="1.3.1.98"/>
    </reaction>
</comment>
<dbReference type="InterPro" id="IPR011601">
    <property type="entry name" value="MurB_C"/>
</dbReference>
<dbReference type="AlphaFoldDB" id="A0A9D1TLR3"/>
<accession>A0A9D1TLR3</accession>
<feature type="active site" evidence="16">
    <location>
        <position position="296"/>
    </location>
</feature>
<evidence type="ECO:0000256" key="12">
    <source>
        <dbReference type="ARBA" id="ARBA00023002"/>
    </source>
</evidence>
<reference evidence="18" key="1">
    <citation type="journal article" date="2021" name="PeerJ">
        <title>Extensive microbial diversity within the chicken gut microbiome revealed by metagenomics and culture.</title>
        <authorList>
            <person name="Gilroy R."/>
            <person name="Ravi A."/>
            <person name="Getino M."/>
            <person name="Pursley I."/>
            <person name="Horton D.L."/>
            <person name="Alikhan N.F."/>
            <person name="Baker D."/>
            <person name="Gharbi K."/>
            <person name="Hall N."/>
            <person name="Watson M."/>
            <person name="Adriaenssens E.M."/>
            <person name="Foster-Nyarko E."/>
            <person name="Jarju S."/>
            <person name="Secka A."/>
            <person name="Antonio M."/>
            <person name="Oren A."/>
            <person name="Chaudhuri R.R."/>
            <person name="La Ragione R."/>
            <person name="Hildebrand F."/>
            <person name="Pallen M.J."/>
        </authorList>
    </citation>
    <scope>NUCLEOTIDE SEQUENCE</scope>
    <source>
        <strain evidence="18">5790</strain>
    </source>
</reference>
<evidence type="ECO:0000313" key="19">
    <source>
        <dbReference type="Proteomes" id="UP000824162"/>
    </source>
</evidence>
<comment type="pathway">
    <text evidence="4 16">Cell wall biogenesis; peptidoglycan biosynthesis.</text>
</comment>
<dbReference type="PANTHER" id="PTHR21071">
    <property type="entry name" value="UDP-N-ACETYLENOLPYRUVOYLGLUCOSAMINE REDUCTASE"/>
    <property type="match status" value="1"/>
</dbReference>
<keyword evidence="13 16" id="KW-0131">Cell cycle</keyword>
<dbReference type="NCBIfam" id="NF010480">
    <property type="entry name" value="PRK13905.1"/>
    <property type="match status" value="1"/>
</dbReference>
<dbReference type="InterPro" id="IPR036318">
    <property type="entry name" value="FAD-bd_PCMH-like_sf"/>
</dbReference>
<dbReference type="Gene3D" id="3.30.465.10">
    <property type="match status" value="1"/>
</dbReference>
<evidence type="ECO:0000256" key="16">
    <source>
        <dbReference type="HAMAP-Rule" id="MF_00037"/>
    </source>
</evidence>
<organism evidence="18 19">
    <name type="scientific">Candidatus Monoglobus merdigallinarum</name>
    <dbReference type="NCBI Taxonomy" id="2838698"/>
    <lineage>
        <taxon>Bacteria</taxon>
        <taxon>Bacillati</taxon>
        <taxon>Bacillota</taxon>
        <taxon>Clostridia</taxon>
        <taxon>Monoglobales</taxon>
        <taxon>Monoglobaceae</taxon>
        <taxon>Monoglobus</taxon>
    </lineage>
</organism>
<evidence type="ECO:0000256" key="1">
    <source>
        <dbReference type="ARBA" id="ARBA00001974"/>
    </source>
</evidence>
<sequence>MSTAVYRLAEEIVGSGNAKQNEPMSAHTTFRIGGAADMYFTPGSADEIARLVKLLRQHSVPCYIIGNGSNLLVGDKGIRGAVVEIGRGFGDISVSGSVVTAQSGVLLSKLSNFAASKGLSGLEFASGIPGSLGGAVYMNAGAYGGEMKDVVTRVVYLSDECEVCELSADECCFDYRRSFFSDKNCVILAAEMQLKERDTEAIRADMRELSAKRTAKQPVDKPSAGSTFKRPAGGFAAALIEQAGLKGFSVGGAMVSDKHSGFVINNGGATAEDVVRLIEHIKEKVMEVHGIELQTEVKLIGEF</sequence>
<keyword evidence="10 16" id="KW-0133">Cell shape</keyword>
<dbReference type="Gene3D" id="3.30.43.10">
    <property type="entry name" value="Uridine Diphospho-n-acetylenolpyruvylglucosamine Reductase, domain 2"/>
    <property type="match status" value="1"/>
</dbReference>
<comment type="function">
    <text evidence="2 16">Cell wall formation.</text>
</comment>
<evidence type="ECO:0000256" key="6">
    <source>
        <dbReference type="ARBA" id="ARBA00022618"/>
    </source>
</evidence>
<keyword evidence="9 16" id="KW-0521">NADP</keyword>
<evidence type="ECO:0000256" key="9">
    <source>
        <dbReference type="ARBA" id="ARBA00022857"/>
    </source>
</evidence>
<evidence type="ECO:0000313" key="18">
    <source>
        <dbReference type="EMBL" id="HIV85384.1"/>
    </source>
</evidence>
<dbReference type="Proteomes" id="UP000824162">
    <property type="component" value="Unassembled WGS sequence"/>
</dbReference>
<keyword evidence="5 16" id="KW-0963">Cytoplasm</keyword>
<evidence type="ECO:0000256" key="11">
    <source>
        <dbReference type="ARBA" id="ARBA00022984"/>
    </source>
</evidence>
<keyword evidence="7 16" id="KW-0285">Flavoprotein</keyword>
<evidence type="ECO:0000256" key="5">
    <source>
        <dbReference type="ARBA" id="ARBA00022490"/>
    </source>
</evidence>
<protein>
    <recommendedName>
        <fullName evidence="16">UDP-N-acetylenolpyruvoylglucosamine reductase</fullName>
        <ecNumber evidence="16">1.3.1.98</ecNumber>
    </recommendedName>
    <alternativeName>
        <fullName evidence="16">UDP-N-acetylmuramate dehydrogenase</fullName>
    </alternativeName>
</protein>
<dbReference type="InterPro" id="IPR016166">
    <property type="entry name" value="FAD-bd_PCMH"/>
</dbReference>
<keyword evidence="14 16" id="KW-0961">Cell wall biogenesis/degradation</keyword>
<feature type="active site" evidence="16">
    <location>
        <position position="176"/>
    </location>
</feature>
<evidence type="ECO:0000256" key="13">
    <source>
        <dbReference type="ARBA" id="ARBA00023306"/>
    </source>
</evidence>
<feature type="domain" description="FAD-binding PCMH-type" evidence="17">
    <location>
        <begin position="32"/>
        <end position="197"/>
    </location>
</feature>
<dbReference type="Pfam" id="PF02873">
    <property type="entry name" value="MurB_C"/>
    <property type="match status" value="1"/>
</dbReference>
<comment type="cofactor">
    <cofactor evidence="1 16">
        <name>FAD</name>
        <dbReference type="ChEBI" id="CHEBI:57692"/>
    </cofactor>
</comment>
<dbReference type="SUPFAM" id="SSF56176">
    <property type="entry name" value="FAD-binding/transporter-associated domain-like"/>
    <property type="match status" value="1"/>
</dbReference>
<keyword evidence="6 16" id="KW-0132">Cell division</keyword>
<dbReference type="InterPro" id="IPR006094">
    <property type="entry name" value="Oxid_FAD_bind_N"/>
</dbReference>
<comment type="caution">
    <text evidence="18">The sequence shown here is derived from an EMBL/GenBank/DDBJ whole genome shotgun (WGS) entry which is preliminary data.</text>
</comment>
<dbReference type="InterPro" id="IPR016169">
    <property type="entry name" value="FAD-bd_PCMH_sub2"/>
</dbReference>
<dbReference type="GO" id="GO:0051301">
    <property type="term" value="P:cell division"/>
    <property type="evidence" value="ECO:0007669"/>
    <property type="project" value="UniProtKB-KW"/>
</dbReference>
<evidence type="ECO:0000256" key="7">
    <source>
        <dbReference type="ARBA" id="ARBA00022630"/>
    </source>
</evidence>